<evidence type="ECO:0000313" key="2">
    <source>
        <dbReference type="Proteomes" id="UP000740883"/>
    </source>
</evidence>
<sequence>MNIKDISIVFKLMESYDIDFGKKYDFLSSYAFLEKTDKTSVFSPLCSDFNLQLAFLHNEYDEKYIDFADKYLKNLFEDFSKVDTNNFLIANSVYLPSEKSETYKKDYLLEYYKEKNYKEVFKRYQEWFDVQTKGLLKTSLDLDD</sequence>
<keyword evidence="2" id="KW-1185">Reference proteome</keyword>
<organism evidence="1 2">
    <name type="scientific">Nosema granulosis</name>
    <dbReference type="NCBI Taxonomy" id="83296"/>
    <lineage>
        <taxon>Eukaryota</taxon>
        <taxon>Fungi</taxon>
        <taxon>Fungi incertae sedis</taxon>
        <taxon>Microsporidia</taxon>
        <taxon>Nosematidae</taxon>
        <taxon>Nosema</taxon>
    </lineage>
</organism>
<gene>
    <name evidence="1" type="ORF">NGRA_3546</name>
</gene>
<accession>A0A9P6GV13</accession>
<dbReference type="Proteomes" id="UP000740883">
    <property type="component" value="Unassembled WGS sequence"/>
</dbReference>
<feature type="non-terminal residue" evidence="1">
    <location>
        <position position="144"/>
    </location>
</feature>
<comment type="caution">
    <text evidence="1">The sequence shown here is derived from an EMBL/GenBank/DDBJ whole genome shotgun (WGS) entry which is preliminary data.</text>
</comment>
<dbReference type="AlphaFoldDB" id="A0A9P6GV13"/>
<dbReference type="EMBL" id="SBJO01001423">
    <property type="protein sequence ID" value="KAF9746146.1"/>
    <property type="molecule type" value="Genomic_DNA"/>
</dbReference>
<protein>
    <submittedName>
        <fullName evidence="1">Uncharacterized protein</fullName>
    </submittedName>
</protein>
<evidence type="ECO:0000313" key="1">
    <source>
        <dbReference type="EMBL" id="KAF9746146.1"/>
    </source>
</evidence>
<name>A0A9P6GV13_9MICR</name>
<proteinExistence type="predicted"/>
<reference evidence="1 2" key="1">
    <citation type="journal article" date="2020" name="Genome Biol. Evol.">
        <title>Comparative genomics of strictly vertically transmitted, feminizing microsporidia endosymbionts of amphipod crustaceans.</title>
        <authorList>
            <person name="Cormier A."/>
            <person name="Chebbi M.A."/>
            <person name="Giraud I."/>
            <person name="Wattier R."/>
            <person name="Teixeira M."/>
            <person name="Gilbert C."/>
            <person name="Rigaud T."/>
            <person name="Cordaux R."/>
        </authorList>
    </citation>
    <scope>NUCLEOTIDE SEQUENCE [LARGE SCALE GENOMIC DNA]</scope>
    <source>
        <strain evidence="1 2">Ou3-Ou53</strain>
    </source>
</reference>